<feature type="transmembrane region" description="Helical" evidence="1">
    <location>
        <begin position="162"/>
        <end position="182"/>
    </location>
</feature>
<gene>
    <name evidence="3" type="ORF">RA086_11680</name>
</gene>
<dbReference type="InterPro" id="IPR050469">
    <property type="entry name" value="Diguanylate_Cyclase"/>
</dbReference>
<evidence type="ECO:0000313" key="3">
    <source>
        <dbReference type="EMBL" id="MDQ7938270.1"/>
    </source>
</evidence>
<feature type="transmembrane region" description="Helical" evidence="1">
    <location>
        <begin position="20"/>
        <end position="40"/>
    </location>
</feature>
<dbReference type="EC" id="2.7.7.65" evidence="3"/>
<dbReference type="SUPFAM" id="SSF55073">
    <property type="entry name" value="Nucleotide cyclase"/>
    <property type="match status" value="1"/>
</dbReference>
<feature type="transmembrane region" description="Helical" evidence="1">
    <location>
        <begin position="52"/>
        <end position="71"/>
    </location>
</feature>
<feature type="transmembrane region" description="Helical" evidence="1">
    <location>
        <begin position="188"/>
        <end position="208"/>
    </location>
</feature>
<accession>A0ABU1AD77</accession>
<keyword evidence="1" id="KW-1133">Transmembrane helix</keyword>
<dbReference type="PANTHER" id="PTHR45138:SF24">
    <property type="entry name" value="DIGUANYLATE CYCLASE DGCC-RELATED"/>
    <property type="match status" value="1"/>
</dbReference>
<feature type="transmembrane region" description="Helical" evidence="1">
    <location>
        <begin position="108"/>
        <end position="126"/>
    </location>
</feature>
<keyword evidence="3" id="KW-0808">Transferase</keyword>
<dbReference type="CDD" id="cd01949">
    <property type="entry name" value="GGDEF"/>
    <property type="match status" value="1"/>
</dbReference>
<evidence type="ECO:0000313" key="4">
    <source>
        <dbReference type="Proteomes" id="UP001227831"/>
    </source>
</evidence>
<dbReference type="InterPro" id="IPR043128">
    <property type="entry name" value="Rev_trsase/Diguanyl_cyclase"/>
</dbReference>
<proteinExistence type="predicted"/>
<comment type="caution">
    <text evidence="3">The sequence shown here is derived from an EMBL/GenBank/DDBJ whole genome shotgun (WGS) entry which is preliminary data.</text>
</comment>
<dbReference type="PANTHER" id="PTHR45138">
    <property type="entry name" value="REGULATORY COMPONENTS OF SENSORY TRANSDUCTION SYSTEM"/>
    <property type="match status" value="1"/>
</dbReference>
<dbReference type="Gene3D" id="3.30.70.270">
    <property type="match status" value="1"/>
</dbReference>
<reference evidence="3 4" key="1">
    <citation type="journal article" date="2023" name="Int. J. Syst. Evol. Microbiol.">
        <title>Lactiplantibacillus brownii sp. nov., a novel psychrotolerant species isolated from sauerkraut.</title>
        <authorList>
            <person name="Heng Y.C."/>
            <person name="Silvaraju S."/>
            <person name="Lee J.K.Y."/>
            <person name="Kittelmann S."/>
        </authorList>
    </citation>
    <scope>NUCLEOTIDE SEQUENCE [LARGE SCALE GENOMIC DNA]</scope>
    <source>
        <strain evidence="3 4">WILCCON 0030</strain>
    </source>
</reference>
<protein>
    <submittedName>
        <fullName evidence="3">Diguanylate cyclase</fullName>
        <ecNumber evidence="3">2.7.7.65</ecNumber>
    </submittedName>
</protein>
<keyword evidence="1" id="KW-0472">Membrane</keyword>
<dbReference type="PROSITE" id="PS50887">
    <property type="entry name" value="GGDEF"/>
    <property type="match status" value="1"/>
</dbReference>
<organism evidence="3 4">
    <name type="scientific">Lactiplantibacillus brownii</name>
    <dbReference type="NCBI Taxonomy" id="3069269"/>
    <lineage>
        <taxon>Bacteria</taxon>
        <taxon>Bacillati</taxon>
        <taxon>Bacillota</taxon>
        <taxon>Bacilli</taxon>
        <taxon>Lactobacillales</taxon>
        <taxon>Lactobacillaceae</taxon>
        <taxon>Lactiplantibacillus</taxon>
    </lineage>
</organism>
<feature type="domain" description="GGDEF" evidence="2">
    <location>
        <begin position="256"/>
        <end position="392"/>
    </location>
</feature>
<dbReference type="RefSeq" id="WP_308703961.1">
    <property type="nucleotide sequence ID" value="NZ_JAVCWF010000001.1"/>
</dbReference>
<dbReference type="EMBL" id="JAVCWF010000001">
    <property type="protein sequence ID" value="MDQ7938270.1"/>
    <property type="molecule type" value="Genomic_DNA"/>
</dbReference>
<dbReference type="Proteomes" id="UP001227831">
    <property type="component" value="Unassembled WGS sequence"/>
</dbReference>
<feature type="transmembrane region" description="Helical" evidence="1">
    <location>
        <begin position="132"/>
        <end position="150"/>
    </location>
</feature>
<dbReference type="SMART" id="SM00267">
    <property type="entry name" value="GGDEF"/>
    <property type="match status" value="1"/>
</dbReference>
<sequence length="397" mass="45581">MQIDQHLVQFLTNIFNMKTLIIAFMTTGLIALMSIMTYVLEHRALRLRNRHFTLLVHLAETGSVLLSMLIVRSAVYAINSGSVLTWSYATAQLTILLFALYTMWGPTIGMINIIMPIFIYSQGIYLGSSTQYIPIFVIMVALLIVGIIYFSRHRTEVMASKWQYFSLQAVYGGTWWFIIWSIHPFNLLFTLFMLVGFMGYIGLLHMGIQWMSKAMERYTLLSQQVNFDELTGVRNRASFDTVTAEVFEVYRKRTRVPVTMAMFDIDHFKQFNDLHGHTTGDAVLKYVADHFEHELVAHKSHGELFRYGGEEFVVIFRAVPVADATTSITTIRHDLEAQTLKFNGESLQVTVSFGISQLQPEDLTFTSWFTRVDQYLYQSKKAGRDRITVEGKTITTN</sequence>
<evidence type="ECO:0000256" key="1">
    <source>
        <dbReference type="SAM" id="Phobius"/>
    </source>
</evidence>
<keyword evidence="3" id="KW-0548">Nucleotidyltransferase</keyword>
<keyword evidence="1" id="KW-0812">Transmembrane</keyword>
<keyword evidence="4" id="KW-1185">Reference proteome</keyword>
<name>A0ABU1AD77_9LACO</name>
<dbReference type="Pfam" id="PF00990">
    <property type="entry name" value="GGDEF"/>
    <property type="match status" value="1"/>
</dbReference>
<dbReference type="InterPro" id="IPR029787">
    <property type="entry name" value="Nucleotide_cyclase"/>
</dbReference>
<dbReference type="InterPro" id="IPR000160">
    <property type="entry name" value="GGDEF_dom"/>
</dbReference>
<evidence type="ECO:0000259" key="2">
    <source>
        <dbReference type="PROSITE" id="PS50887"/>
    </source>
</evidence>
<dbReference type="NCBIfam" id="TIGR00254">
    <property type="entry name" value="GGDEF"/>
    <property type="match status" value="1"/>
</dbReference>
<dbReference type="GO" id="GO:0052621">
    <property type="term" value="F:diguanylate cyclase activity"/>
    <property type="evidence" value="ECO:0007669"/>
    <property type="project" value="UniProtKB-EC"/>
</dbReference>